<dbReference type="AlphaFoldDB" id="A0A1R3JEW9"/>
<keyword evidence="2" id="KW-1185">Reference proteome</keyword>
<protein>
    <submittedName>
        <fullName evidence="1">Uncharacterized protein</fullName>
    </submittedName>
</protein>
<sequence>MILSQSEASQEPKASEEVVYMAFRSLKFPKSLKFLIRF</sequence>
<name>A0A1R3JEW9_9ROSI</name>
<evidence type="ECO:0000313" key="1">
    <source>
        <dbReference type="EMBL" id="OMO93379.1"/>
    </source>
</evidence>
<evidence type="ECO:0000313" key="2">
    <source>
        <dbReference type="Proteomes" id="UP000187203"/>
    </source>
</evidence>
<comment type="caution">
    <text evidence="1">The sequence shown here is derived from an EMBL/GenBank/DDBJ whole genome shotgun (WGS) entry which is preliminary data.</text>
</comment>
<accession>A0A1R3JEW9</accession>
<organism evidence="1 2">
    <name type="scientific">Corchorus olitorius</name>
    <dbReference type="NCBI Taxonomy" id="93759"/>
    <lineage>
        <taxon>Eukaryota</taxon>
        <taxon>Viridiplantae</taxon>
        <taxon>Streptophyta</taxon>
        <taxon>Embryophyta</taxon>
        <taxon>Tracheophyta</taxon>
        <taxon>Spermatophyta</taxon>
        <taxon>Magnoliopsida</taxon>
        <taxon>eudicotyledons</taxon>
        <taxon>Gunneridae</taxon>
        <taxon>Pentapetalae</taxon>
        <taxon>rosids</taxon>
        <taxon>malvids</taxon>
        <taxon>Malvales</taxon>
        <taxon>Malvaceae</taxon>
        <taxon>Grewioideae</taxon>
        <taxon>Apeibeae</taxon>
        <taxon>Corchorus</taxon>
    </lineage>
</organism>
<gene>
    <name evidence="1" type="ORF">COLO4_16944</name>
</gene>
<proteinExistence type="predicted"/>
<dbReference type="Proteomes" id="UP000187203">
    <property type="component" value="Unassembled WGS sequence"/>
</dbReference>
<reference evidence="2" key="1">
    <citation type="submission" date="2013-09" db="EMBL/GenBank/DDBJ databases">
        <title>Corchorus olitorius genome sequencing.</title>
        <authorList>
            <person name="Alam M."/>
            <person name="Haque M.S."/>
            <person name="Islam M.S."/>
            <person name="Emdad E.M."/>
            <person name="Islam M.M."/>
            <person name="Ahmed B."/>
            <person name="Halim A."/>
            <person name="Hossen Q.M.M."/>
            <person name="Hossain M.Z."/>
            <person name="Ahmed R."/>
            <person name="Khan M.M."/>
            <person name="Islam R."/>
            <person name="Rashid M.M."/>
            <person name="Khan S.A."/>
            <person name="Rahman M.S."/>
            <person name="Alam M."/>
            <person name="Yahiya A.S."/>
            <person name="Khan M.S."/>
            <person name="Azam M.S."/>
            <person name="Haque T."/>
            <person name="Lashkar M.Z.H."/>
            <person name="Akhand A.I."/>
            <person name="Morshed G."/>
            <person name="Roy S."/>
            <person name="Uddin K.S."/>
            <person name="Rabeya T."/>
            <person name="Hossain A.S."/>
            <person name="Chowdhury A."/>
            <person name="Snigdha A.R."/>
            <person name="Mortoza M.S."/>
            <person name="Matin S.A."/>
            <person name="Hoque S.M.E."/>
            <person name="Islam M.K."/>
            <person name="Roy D.K."/>
            <person name="Haider R."/>
            <person name="Moosa M.M."/>
            <person name="Elias S.M."/>
            <person name="Hasan A.M."/>
            <person name="Jahan S."/>
            <person name="Shafiuddin M."/>
            <person name="Mahmood N."/>
            <person name="Shommy N.S."/>
        </authorList>
    </citation>
    <scope>NUCLEOTIDE SEQUENCE [LARGE SCALE GENOMIC DNA]</scope>
    <source>
        <strain evidence="2">cv. O-4</strain>
    </source>
</reference>
<dbReference type="EMBL" id="AWUE01016268">
    <property type="protein sequence ID" value="OMO93379.1"/>
    <property type="molecule type" value="Genomic_DNA"/>
</dbReference>